<dbReference type="PIRSF" id="PIRSF001586">
    <property type="entry name" value="FGAM_synth_I"/>
    <property type="match status" value="1"/>
</dbReference>
<dbReference type="EC" id="3.5.1.2" evidence="8"/>
<feature type="active site" description="Nucleophile" evidence="8">
    <location>
        <position position="86"/>
    </location>
</feature>
<evidence type="ECO:0000256" key="5">
    <source>
        <dbReference type="ARBA" id="ARBA00022801"/>
    </source>
</evidence>
<keyword evidence="5 8" id="KW-0378">Hydrolase</keyword>
<dbReference type="InterPro" id="IPR029062">
    <property type="entry name" value="Class_I_gatase-like"/>
</dbReference>
<evidence type="ECO:0000313" key="10">
    <source>
        <dbReference type="Proteomes" id="UP000255207"/>
    </source>
</evidence>
<keyword evidence="1 8" id="KW-0963">Cytoplasm</keyword>
<organism evidence="9 10">
    <name type="scientific">Bosea caraganae</name>
    <dbReference type="NCBI Taxonomy" id="2763117"/>
    <lineage>
        <taxon>Bacteria</taxon>
        <taxon>Pseudomonadati</taxon>
        <taxon>Pseudomonadota</taxon>
        <taxon>Alphaproteobacteria</taxon>
        <taxon>Hyphomicrobiales</taxon>
        <taxon>Boseaceae</taxon>
        <taxon>Bosea</taxon>
    </lineage>
</organism>
<dbReference type="SMART" id="SM01211">
    <property type="entry name" value="GATase_5"/>
    <property type="match status" value="1"/>
</dbReference>
<dbReference type="PANTHER" id="PTHR47552">
    <property type="entry name" value="PHOSPHORIBOSYLFORMYLGLYCINAMIDINE SYNTHASE SUBUNIT PURQ"/>
    <property type="match status" value="1"/>
</dbReference>
<dbReference type="PROSITE" id="PS51273">
    <property type="entry name" value="GATASE_TYPE_1"/>
    <property type="match status" value="1"/>
</dbReference>
<keyword evidence="10" id="KW-1185">Reference proteome</keyword>
<keyword evidence="2 8" id="KW-0436">Ligase</keyword>
<evidence type="ECO:0000256" key="6">
    <source>
        <dbReference type="ARBA" id="ARBA00022840"/>
    </source>
</evidence>
<comment type="function">
    <text evidence="8">Part of the phosphoribosylformylglycinamidine synthase complex involved in the purines biosynthetic pathway. Catalyzes the ATP-dependent conversion of formylglycinamide ribonucleotide (FGAR) and glutamine to yield formylglycinamidine ribonucleotide (FGAM) and glutamate. The FGAM synthase complex is composed of three subunits. PurQ produces an ammonia molecule by converting glutamine to glutamate. PurL transfers the ammonia molecule to FGAR to form FGAM in an ATP-dependent manner. PurS interacts with PurQ and PurL and is thought to assist in the transfer of the ammonia molecule from PurQ to PurL.</text>
</comment>
<comment type="catalytic activity">
    <reaction evidence="8">
        <text>L-glutamine + H2O = L-glutamate + NH4(+)</text>
        <dbReference type="Rhea" id="RHEA:15889"/>
        <dbReference type="ChEBI" id="CHEBI:15377"/>
        <dbReference type="ChEBI" id="CHEBI:28938"/>
        <dbReference type="ChEBI" id="CHEBI:29985"/>
        <dbReference type="ChEBI" id="CHEBI:58359"/>
        <dbReference type="EC" id="3.5.1.2"/>
    </reaction>
</comment>
<proteinExistence type="inferred from homology"/>
<dbReference type="HAMAP" id="MF_00421">
    <property type="entry name" value="PurQ"/>
    <property type="match status" value="1"/>
</dbReference>
<gene>
    <name evidence="8" type="primary">purQ</name>
    <name evidence="9" type="ORF">DWE98_24110</name>
</gene>
<keyword evidence="7 8" id="KW-0315">Glutamine amidotransferase</keyword>
<dbReference type="PANTHER" id="PTHR47552:SF1">
    <property type="entry name" value="PHOSPHORIBOSYLFORMYLGLYCINAMIDINE SYNTHASE SUBUNIT PURQ"/>
    <property type="match status" value="1"/>
</dbReference>
<keyword evidence="6 8" id="KW-0067">ATP-binding</keyword>
<dbReference type="NCBIfam" id="NF002957">
    <property type="entry name" value="PRK03619.1"/>
    <property type="match status" value="1"/>
</dbReference>
<reference evidence="10" key="1">
    <citation type="submission" date="2018-07" db="EMBL/GenBank/DDBJ databases">
        <authorList>
            <person name="Safronova V.I."/>
            <person name="Chirak E.R."/>
            <person name="Sazanova A.L."/>
        </authorList>
    </citation>
    <scope>NUCLEOTIDE SEQUENCE [LARGE SCALE GENOMIC DNA]</scope>
    <source>
        <strain evidence="10">RCAM04685</strain>
    </source>
</reference>
<comment type="pathway">
    <text evidence="8">Purine metabolism; IMP biosynthesis via de novo pathway; 5-amino-1-(5-phospho-D-ribosyl)imidazole from N(2)-formyl-N(1)-(5-phospho-D-ribosyl)glycinamide: step 1/2.</text>
</comment>
<comment type="subcellular location">
    <subcellularLocation>
        <location evidence="8">Cytoplasm</location>
    </subcellularLocation>
</comment>
<name>A0A370L0H3_9HYPH</name>
<comment type="catalytic activity">
    <reaction evidence="8">
        <text>N(2)-formyl-N(1)-(5-phospho-beta-D-ribosyl)glycinamide + L-glutamine + ATP + H2O = 2-formamido-N(1)-(5-O-phospho-beta-D-ribosyl)acetamidine + L-glutamate + ADP + phosphate + H(+)</text>
        <dbReference type="Rhea" id="RHEA:17129"/>
        <dbReference type="ChEBI" id="CHEBI:15377"/>
        <dbReference type="ChEBI" id="CHEBI:15378"/>
        <dbReference type="ChEBI" id="CHEBI:29985"/>
        <dbReference type="ChEBI" id="CHEBI:30616"/>
        <dbReference type="ChEBI" id="CHEBI:43474"/>
        <dbReference type="ChEBI" id="CHEBI:58359"/>
        <dbReference type="ChEBI" id="CHEBI:147286"/>
        <dbReference type="ChEBI" id="CHEBI:147287"/>
        <dbReference type="ChEBI" id="CHEBI:456216"/>
        <dbReference type="EC" id="6.3.5.3"/>
    </reaction>
</comment>
<evidence type="ECO:0000256" key="7">
    <source>
        <dbReference type="ARBA" id="ARBA00022962"/>
    </source>
</evidence>
<dbReference type="GO" id="GO:0004642">
    <property type="term" value="F:phosphoribosylformylglycinamidine synthase activity"/>
    <property type="evidence" value="ECO:0007669"/>
    <property type="project" value="UniProtKB-UniRule"/>
</dbReference>
<dbReference type="GO" id="GO:0005524">
    <property type="term" value="F:ATP binding"/>
    <property type="evidence" value="ECO:0007669"/>
    <property type="project" value="UniProtKB-KW"/>
</dbReference>
<keyword evidence="3 8" id="KW-0547">Nucleotide-binding</keyword>
<dbReference type="Pfam" id="PF13507">
    <property type="entry name" value="GATase_5"/>
    <property type="match status" value="1"/>
</dbReference>
<dbReference type="OrthoDB" id="9804441at2"/>
<dbReference type="EC" id="6.3.5.3" evidence="8"/>
<dbReference type="GO" id="GO:0004359">
    <property type="term" value="F:glutaminase activity"/>
    <property type="evidence" value="ECO:0007669"/>
    <property type="project" value="UniProtKB-EC"/>
</dbReference>
<comment type="caution">
    <text evidence="9">The sequence shown here is derived from an EMBL/GenBank/DDBJ whole genome shotgun (WGS) entry which is preliminary data.</text>
</comment>
<dbReference type="CDD" id="cd01740">
    <property type="entry name" value="GATase1_FGAR_AT"/>
    <property type="match status" value="1"/>
</dbReference>
<protein>
    <recommendedName>
        <fullName evidence="8">Phosphoribosylformylglycinamidine synthase subunit PurQ</fullName>
        <shortName evidence="8">FGAM synthase</shortName>
        <ecNumber evidence="8">6.3.5.3</ecNumber>
    </recommendedName>
    <alternativeName>
        <fullName evidence="8">Formylglycinamide ribonucleotide amidotransferase subunit I</fullName>
        <shortName evidence="8">FGAR amidotransferase I</shortName>
        <shortName evidence="8">FGAR-AT I</shortName>
    </alternativeName>
    <alternativeName>
        <fullName evidence="8">Glutaminase PurQ</fullName>
        <ecNumber evidence="8">3.5.1.2</ecNumber>
    </alternativeName>
    <alternativeName>
        <fullName evidence="8">Phosphoribosylformylglycinamidine synthase subunit I</fullName>
    </alternativeName>
</protein>
<keyword evidence="4 8" id="KW-0658">Purine biosynthesis</keyword>
<dbReference type="UniPathway" id="UPA00074">
    <property type="reaction ID" value="UER00128"/>
</dbReference>
<evidence type="ECO:0000256" key="4">
    <source>
        <dbReference type="ARBA" id="ARBA00022755"/>
    </source>
</evidence>
<dbReference type="AlphaFoldDB" id="A0A370L0H3"/>
<dbReference type="Proteomes" id="UP000255207">
    <property type="component" value="Unassembled WGS sequence"/>
</dbReference>
<dbReference type="GO" id="GO:0006189">
    <property type="term" value="P:'de novo' IMP biosynthetic process"/>
    <property type="evidence" value="ECO:0007669"/>
    <property type="project" value="UniProtKB-UniRule"/>
</dbReference>
<comment type="subunit">
    <text evidence="8">Part of the FGAM synthase complex composed of 1 PurL, 1 PurQ and 2 PurS subunits.</text>
</comment>
<evidence type="ECO:0000256" key="2">
    <source>
        <dbReference type="ARBA" id="ARBA00022598"/>
    </source>
</evidence>
<dbReference type="InterPro" id="IPR010075">
    <property type="entry name" value="PRibForGlyAmidine_synth_PurQ"/>
</dbReference>
<sequence>MKAAVITFPGSNREGDVAKALKQAGATVEHVWHADTALPAGTDLVVLPGGFSYGDYLRTGAIAARANIMDATRAHAERGGYVLGICNGFQIVCEAGLLPGVLRRNANLKFICRRQHLTVERADTPYTSSYAKGEVIDVCVAHGEGNYIADEETIARLEGEGLVAFRYADAAGKVTDAANPNGSLNNIAGIYSPKLNVLGLMPHPENLIDSLTGGTDGRGMFASLVGKKAA</sequence>
<evidence type="ECO:0000256" key="8">
    <source>
        <dbReference type="HAMAP-Rule" id="MF_00421"/>
    </source>
</evidence>
<dbReference type="EMBL" id="QQTP01000017">
    <property type="protein sequence ID" value="RDJ20606.1"/>
    <property type="molecule type" value="Genomic_DNA"/>
</dbReference>
<evidence type="ECO:0000313" key="9">
    <source>
        <dbReference type="EMBL" id="RDJ20606.1"/>
    </source>
</evidence>
<dbReference type="RefSeq" id="WP_114831862.1">
    <property type="nucleotide sequence ID" value="NZ_QQTO01000018.1"/>
</dbReference>
<evidence type="ECO:0000256" key="3">
    <source>
        <dbReference type="ARBA" id="ARBA00022741"/>
    </source>
</evidence>
<dbReference type="NCBIfam" id="TIGR01737">
    <property type="entry name" value="FGAM_synth_I"/>
    <property type="match status" value="1"/>
</dbReference>
<dbReference type="Gene3D" id="3.40.50.880">
    <property type="match status" value="1"/>
</dbReference>
<feature type="active site" evidence="8">
    <location>
        <position position="203"/>
    </location>
</feature>
<accession>A0A370L0H3</accession>
<dbReference type="GO" id="GO:0005737">
    <property type="term" value="C:cytoplasm"/>
    <property type="evidence" value="ECO:0007669"/>
    <property type="project" value="UniProtKB-SubCell"/>
</dbReference>
<evidence type="ECO:0000256" key="1">
    <source>
        <dbReference type="ARBA" id="ARBA00022490"/>
    </source>
</evidence>
<dbReference type="SUPFAM" id="SSF52317">
    <property type="entry name" value="Class I glutamine amidotransferase-like"/>
    <property type="match status" value="1"/>
</dbReference>
<feature type="active site" evidence="8">
    <location>
        <position position="205"/>
    </location>
</feature>